<dbReference type="AlphaFoldDB" id="A0A0F2M9M8"/>
<feature type="region of interest" description="Disordered" evidence="1">
    <location>
        <begin position="106"/>
        <end position="139"/>
    </location>
</feature>
<accession>A0A0F2M9M8</accession>
<sequence>MGPRSHVCSAAATRTAFVRQQLLLLAAGRPGYGRAHCCAAAAAAAMSQRRRASFSPSPRLPVPKRVAVIGGGLTGLTTAYYLAMLLPATSHITVYEGSGRLGGWIDSESSSSSTTSDTANNEKKKDAGEHERTDVLEAGARMVAPQKGARYDDFLLLELIDQLGLHEELRVSEWKAAQYIYYPDHLVNVSLGNLRPQRPQAEDNQEGRSVTLAEQLAYWKAFGRWVVWCATRVLQEPLFRSLLPGAFSYLLPSTAKAEKMQARMVAASKAPGRYPPASDDESAGAFMTRMSGGNTALTDNMLSAVMHGIYGGDVWKLSVASSILRPQWLKEAAGPLFRLYDRQAKIAELRRQQAARMGRAQPEDHDDFPGQNAGLGGGIAGFPPLTAETLRFAEEYSAAKGKVELMMESDLQLLHDIMLRLRDRYEPWLAAAQKKRGTPGYEGDADDGLPREASPFDRLPMLMMRSTGWTQFGFAQGFGTLTDALARSLRSRPNVTIRSGEPVTGLRYEAQRVRVATPKTSADGDAYDRVVSTVASPTLFRMAGGSDTSGDSGQLPSLRDAHAVTIMVVNLHYAEPNLHRPYGGFGYLIPQSVPLEENPEGALGVIFDSDREMSMRELFDFERTLVMDDAHATDVYNKSQKGLDATRAARAAADSTRGSKYTVMLGGHLWDGYQYPDDFPSADEAVRMAEAVLRRHLRDTPGFGGGGGAPMPTPIATRTKLCRECIPQHYVGHARRMAALDADLKAAFGGRLAVAGGSFTATGPGVLPSVRSAYDVALRVAGRGYQMVLEDKSRRETTMAHVGDTGLGRFADPATDSVGMRARELLPLRFNNKHVYARGYFGRNVHGDEYVRYPVRQ</sequence>
<reference evidence="3 4" key="1">
    <citation type="journal article" date="2014" name="BMC Genomics">
        <title>Comparative genomics of the major fungal agents of human and animal Sporotrichosis: Sporothrix schenckii and Sporothrix brasiliensis.</title>
        <authorList>
            <person name="Teixeira M.M."/>
            <person name="de Almeida L.G."/>
            <person name="Kubitschek-Barreira P."/>
            <person name="Alves F.L."/>
            <person name="Kioshima E.S."/>
            <person name="Abadio A.K."/>
            <person name="Fernandes L."/>
            <person name="Derengowski L.S."/>
            <person name="Ferreira K.S."/>
            <person name="Souza R.C."/>
            <person name="Ruiz J.C."/>
            <person name="de Andrade N.C."/>
            <person name="Paes H.C."/>
            <person name="Nicola A.M."/>
            <person name="Albuquerque P."/>
            <person name="Gerber A.L."/>
            <person name="Martins V.P."/>
            <person name="Peconick L.D."/>
            <person name="Neto A.V."/>
            <person name="Chaucanez C.B."/>
            <person name="Silva P.A."/>
            <person name="Cunha O.L."/>
            <person name="de Oliveira F.F."/>
            <person name="dos Santos T.C."/>
            <person name="Barros A.L."/>
            <person name="Soares M.A."/>
            <person name="de Oliveira L.M."/>
            <person name="Marini M.M."/>
            <person name="Villalobos-Duno H."/>
            <person name="Cunha M.M."/>
            <person name="de Hoog S."/>
            <person name="da Silveira J.F."/>
            <person name="Henrissat B."/>
            <person name="Nino-Vega G.A."/>
            <person name="Cisalpino P.S."/>
            <person name="Mora-Montes H.M."/>
            <person name="Almeida S.R."/>
            <person name="Stajich J.E."/>
            <person name="Lopes-Bezerra L.M."/>
            <person name="Vasconcelos A.T."/>
            <person name="Felipe M.S."/>
        </authorList>
    </citation>
    <scope>NUCLEOTIDE SEQUENCE [LARGE SCALE GENOMIC DNA]</scope>
    <source>
        <strain evidence="3 4">1099-18</strain>
    </source>
</reference>
<gene>
    <name evidence="3" type="ORF">SPSK_08568</name>
</gene>
<dbReference type="GO" id="GO:0004729">
    <property type="term" value="F:oxygen-dependent protoporphyrinogen oxidase activity"/>
    <property type="evidence" value="ECO:0007669"/>
    <property type="project" value="TreeGrafter"/>
</dbReference>
<dbReference type="Pfam" id="PF01593">
    <property type="entry name" value="Amino_oxidase"/>
    <property type="match status" value="1"/>
</dbReference>
<dbReference type="Proteomes" id="UP000033710">
    <property type="component" value="Unassembled WGS sequence"/>
</dbReference>
<dbReference type="RefSeq" id="XP_016588465.1">
    <property type="nucleotide sequence ID" value="XM_016735161.1"/>
</dbReference>
<evidence type="ECO:0000313" key="3">
    <source>
        <dbReference type="EMBL" id="KJR85789.1"/>
    </source>
</evidence>
<dbReference type="Gene3D" id="3.50.50.60">
    <property type="entry name" value="FAD/NAD(P)-binding domain"/>
    <property type="match status" value="2"/>
</dbReference>
<dbReference type="InterPro" id="IPR036188">
    <property type="entry name" value="FAD/NAD-bd_sf"/>
</dbReference>
<dbReference type="PANTHER" id="PTHR42923:SF3">
    <property type="entry name" value="PROTOPORPHYRINOGEN OXIDASE"/>
    <property type="match status" value="1"/>
</dbReference>
<dbReference type="GO" id="GO:0005743">
    <property type="term" value="C:mitochondrial inner membrane"/>
    <property type="evidence" value="ECO:0007669"/>
    <property type="project" value="TreeGrafter"/>
</dbReference>
<feature type="compositionally biased region" description="Basic and acidic residues" evidence="1">
    <location>
        <begin position="120"/>
        <end position="135"/>
    </location>
</feature>
<organism evidence="3 4">
    <name type="scientific">Sporothrix schenckii 1099-18</name>
    <dbReference type="NCBI Taxonomy" id="1397361"/>
    <lineage>
        <taxon>Eukaryota</taxon>
        <taxon>Fungi</taxon>
        <taxon>Dikarya</taxon>
        <taxon>Ascomycota</taxon>
        <taxon>Pezizomycotina</taxon>
        <taxon>Sordariomycetes</taxon>
        <taxon>Sordariomycetidae</taxon>
        <taxon>Ophiostomatales</taxon>
        <taxon>Ophiostomataceae</taxon>
        <taxon>Sporothrix</taxon>
    </lineage>
</organism>
<name>A0A0F2M9M8_SPOSC</name>
<comment type="caution">
    <text evidence="3">The sequence shown here is derived from an EMBL/GenBank/DDBJ whole genome shotgun (WGS) entry which is preliminary data.</text>
</comment>
<feature type="region of interest" description="Disordered" evidence="1">
    <location>
        <begin position="433"/>
        <end position="453"/>
    </location>
</feature>
<evidence type="ECO:0000256" key="1">
    <source>
        <dbReference type="SAM" id="MobiDB-lite"/>
    </source>
</evidence>
<dbReference type="OrthoDB" id="438553at2759"/>
<dbReference type="InterPro" id="IPR050464">
    <property type="entry name" value="Zeta_carotene_desat/Oxidored"/>
</dbReference>
<dbReference type="SUPFAM" id="SSF51905">
    <property type="entry name" value="FAD/NAD(P)-binding domain"/>
    <property type="match status" value="1"/>
</dbReference>
<evidence type="ECO:0000259" key="2">
    <source>
        <dbReference type="Pfam" id="PF01593"/>
    </source>
</evidence>
<dbReference type="PANTHER" id="PTHR42923">
    <property type="entry name" value="PROTOPORPHYRINOGEN OXIDASE"/>
    <property type="match status" value="1"/>
</dbReference>
<feature type="domain" description="Amine oxidase" evidence="2">
    <location>
        <begin position="73"/>
        <end position="578"/>
    </location>
</feature>
<dbReference type="VEuPathDB" id="FungiDB:SPSK_08568"/>
<dbReference type="KEGG" id="ssck:SPSK_08568"/>
<dbReference type="EMBL" id="AXCR01000007">
    <property type="protein sequence ID" value="KJR85789.1"/>
    <property type="molecule type" value="Genomic_DNA"/>
</dbReference>
<protein>
    <submittedName>
        <fullName evidence="3">Protoporphyrinogen oxidase</fullName>
    </submittedName>
</protein>
<reference evidence="3 4" key="2">
    <citation type="journal article" date="2015" name="Eukaryot. Cell">
        <title>Asexual propagation of a virulent clone complex in a human and feline outbreak of sporotrichosis.</title>
        <authorList>
            <person name="Teixeira Mde M."/>
            <person name="Rodrigues A.M."/>
            <person name="Tsui C.K."/>
            <person name="de Almeida L.G."/>
            <person name="Van Diepeningen A.D."/>
            <person name="van den Ende B.G."/>
            <person name="Fernandes G.F."/>
            <person name="Kano R."/>
            <person name="Hamelin R.C."/>
            <person name="Lopes-Bezerra L.M."/>
            <person name="Vasconcelos A.T."/>
            <person name="de Hoog S."/>
            <person name="de Camargo Z.P."/>
            <person name="Felipe M.S."/>
        </authorList>
    </citation>
    <scope>NUCLEOTIDE SEQUENCE [LARGE SCALE GENOMIC DNA]</scope>
    <source>
        <strain evidence="3 4">1099-18</strain>
    </source>
</reference>
<dbReference type="GeneID" id="27670438"/>
<feature type="compositionally biased region" description="Low complexity" evidence="1">
    <location>
        <begin position="106"/>
        <end position="118"/>
    </location>
</feature>
<dbReference type="InterPro" id="IPR002937">
    <property type="entry name" value="Amino_oxidase"/>
</dbReference>
<dbReference type="SUPFAM" id="SSF54373">
    <property type="entry name" value="FAD-linked reductases, C-terminal domain"/>
    <property type="match status" value="1"/>
</dbReference>
<evidence type="ECO:0000313" key="4">
    <source>
        <dbReference type="Proteomes" id="UP000033710"/>
    </source>
</evidence>
<proteinExistence type="predicted"/>